<dbReference type="SUPFAM" id="SSF57903">
    <property type="entry name" value="FYVE/PHD zinc finger"/>
    <property type="match status" value="1"/>
</dbReference>
<dbReference type="AlphaFoldDB" id="A0A9D4MW13"/>
<dbReference type="Gene3D" id="3.30.40.10">
    <property type="entry name" value="Zinc/RING finger domain, C3HC4 (zinc finger)"/>
    <property type="match status" value="1"/>
</dbReference>
<feature type="transmembrane region" description="Helical" evidence="2">
    <location>
        <begin position="129"/>
        <end position="149"/>
    </location>
</feature>
<reference evidence="3" key="1">
    <citation type="journal article" date="2019" name="bioRxiv">
        <title>The Genome of the Zebra Mussel, Dreissena polymorpha: A Resource for Invasive Species Research.</title>
        <authorList>
            <person name="McCartney M.A."/>
            <person name="Auch B."/>
            <person name="Kono T."/>
            <person name="Mallez S."/>
            <person name="Zhang Y."/>
            <person name="Obille A."/>
            <person name="Becker A."/>
            <person name="Abrahante J.E."/>
            <person name="Garbe J."/>
            <person name="Badalamenti J.P."/>
            <person name="Herman A."/>
            <person name="Mangelson H."/>
            <person name="Liachko I."/>
            <person name="Sullivan S."/>
            <person name="Sone E.D."/>
            <person name="Koren S."/>
            <person name="Silverstein K.A.T."/>
            <person name="Beckman K.B."/>
            <person name="Gohl D.M."/>
        </authorList>
    </citation>
    <scope>NUCLEOTIDE SEQUENCE</scope>
    <source>
        <strain evidence="3">Duluth1</strain>
        <tissue evidence="3">Whole animal</tissue>
    </source>
</reference>
<evidence type="ECO:0000313" key="3">
    <source>
        <dbReference type="EMBL" id="KAH3882804.1"/>
    </source>
</evidence>
<keyword evidence="2" id="KW-0472">Membrane</keyword>
<dbReference type="InterPro" id="IPR013083">
    <property type="entry name" value="Znf_RING/FYVE/PHD"/>
</dbReference>
<feature type="transmembrane region" description="Helical" evidence="2">
    <location>
        <begin position="155"/>
        <end position="176"/>
    </location>
</feature>
<feature type="region of interest" description="Disordered" evidence="1">
    <location>
        <begin position="36"/>
        <end position="62"/>
    </location>
</feature>
<sequence length="177" mass="19989">MQMREENPTTQKPKPFGKLLTSDAYIEALQLYDAQKKSKAPSSSRTELPQTSPKQSTNGLIINRTDNSENELDIDDAEVCCVCERFTPINVDKRPHLKRFTWGQCDACGHWVHLAFCHAKTVLRRGDSFLCPHCSLIVHMLFIVVQLFGTKVPTNQIFICSISFITHSLCIFAVFAA</sequence>
<dbReference type="Proteomes" id="UP000828390">
    <property type="component" value="Unassembled WGS sequence"/>
</dbReference>
<protein>
    <submittedName>
        <fullName evidence="3">Uncharacterized protein</fullName>
    </submittedName>
</protein>
<dbReference type="EMBL" id="JAIWYP010000001">
    <property type="protein sequence ID" value="KAH3882804.1"/>
    <property type="molecule type" value="Genomic_DNA"/>
</dbReference>
<keyword evidence="2" id="KW-0812">Transmembrane</keyword>
<comment type="caution">
    <text evidence="3">The sequence shown here is derived from an EMBL/GenBank/DDBJ whole genome shotgun (WGS) entry which is preliminary data.</text>
</comment>
<accession>A0A9D4MW13</accession>
<organism evidence="3 4">
    <name type="scientific">Dreissena polymorpha</name>
    <name type="common">Zebra mussel</name>
    <name type="synonym">Mytilus polymorpha</name>
    <dbReference type="NCBI Taxonomy" id="45954"/>
    <lineage>
        <taxon>Eukaryota</taxon>
        <taxon>Metazoa</taxon>
        <taxon>Spiralia</taxon>
        <taxon>Lophotrochozoa</taxon>
        <taxon>Mollusca</taxon>
        <taxon>Bivalvia</taxon>
        <taxon>Autobranchia</taxon>
        <taxon>Heteroconchia</taxon>
        <taxon>Euheterodonta</taxon>
        <taxon>Imparidentia</taxon>
        <taxon>Neoheterodontei</taxon>
        <taxon>Myida</taxon>
        <taxon>Dreissenoidea</taxon>
        <taxon>Dreissenidae</taxon>
        <taxon>Dreissena</taxon>
    </lineage>
</organism>
<evidence type="ECO:0000256" key="1">
    <source>
        <dbReference type="SAM" id="MobiDB-lite"/>
    </source>
</evidence>
<gene>
    <name evidence="3" type="ORF">DPMN_006749</name>
</gene>
<feature type="compositionally biased region" description="Polar residues" evidence="1">
    <location>
        <begin position="40"/>
        <end position="60"/>
    </location>
</feature>
<keyword evidence="4" id="KW-1185">Reference proteome</keyword>
<reference evidence="3" key="2">
    <citation type="submission" date="2020-11" db="EMBL/GenBank/DDBJ databases">
        <authorList>
            <person name="McCartney M.A."/>
            <person name="Auch B."/>
            <person name="Kono T."/>
            <person name="Mallez S."/>
            <person name="Becker A."/>
            <person name="Gohl D.M."/>
            <person name="Silverstein K.A.T."/>
            <person name="Koren S."/>
            <person name="Bechman K.B."/>
            <person name="Herman A."/>
            <person name="Abrahante J.E."/>
            <person name="Garbe J."/>
        </authorList>
    </citation>
    <scope>NUCLEOTIDE SEQUENCE</scope>
    <source>
        <strain evidence="3">Duluth1</strain>
        <tissue evidence="3">Whole animal</tissue>
    </source>
</reference>
<proteinExistence type="predicted"/>
<evidence type="ECO:0000313" key="4">
    <source>
        <dbReference type="Proteomes" id="UP000828390"/>
    </source>
</evidence>
<dbReference type="InterPro" id="IPR011011">
    <property type="entry name" value="Znf_FYVE_PHD"/>
</dbReference>
<evidence type="ECO:0000256" key="2">
    <source>
        <dbReference type="SAM" id="Phobius"/>
    </source>
</evidence>
<name>A0A9D4MW13_DREPO</name>
<keyword evidence="2" id="KW-1133">Transmembrane helix</keyword>